<dbReference type="Pfam" id="PF13517">
    <property type="entry name" value="FG-GAP_3"/>
    <property type="match status" value="5"/>
</dbReference>
<dbReference type="InterPro" id="IPR013517">
    <property type="entry name" value="FG-GAP"/>
</dbReference>
<name>A0A1I5WCN7_9BACT</name>
<dbReference type="Proteomes" id="UP000199306">
    <property type="component" value="Unassembled WGS sequence"/>
</dbReference>
<accession>A0A1I5WCN7</accession>
<dbReference type="EMBL" id="FOXH01000011">
    <property type="protein sequence ID" value="SFQ17524.1"/>
    <property type="molecule type" value="Genomic_DNA"/>
</dbReference>
<dbReference type="PANTHER" id="PTHR16026:SF0">
    <property type="entry name" value="CARTILAGE ACIDIC PROTEIN 1"/>
    <property type="match status" value="1"/>
</dbReference>
<keyword evidence="4" id="KW-1185">Reference proteome</keyword>
<feature type="domain" description="ASPIC/UnbV" evidence="2">
    <location>
        <begin position="526"/>
        <end position="592"/>
    </location>
</feature>
<gene>
    <name evidence="3" type="ORF">SAMN04515674_111119</name>
</gene>
<dbReference type="STRING" id="1079859.SAMN04515674_111119"/>
<dbReference type="OrthoDB" id="9816120at2"/>
<dbReference type="InterPro" id="IPR011519">
    <property type="entry name" value="UnbV_ASPIC"/>
</dbReference>
<dbReference type="Pfam" id="PF01839">
    <property type="entry name" value="FG-GAP"/>
    <property type="match status" value="1"/>
</dbReference>
<dbReference type="AlphaFoldDB" id="A0A1I5WCN7"/>
<reference evidence="3 4" key="1">
    <citation type="submission" date="2016-10" db="EMBL/GenBank/DDBJ databases">
        <authorList>
            <person name="de Groot N.N."/>
        </authorList>
    </citation>
    <scope>NUCLEOTIDE SEQUENCE [LARGE SCALE GENOMIC DNA]</scope>
    <source>
        <strain evidence="4">E92,LMG 26720,CCM 7988</strain>
    </source>
</reference>
<evidence type="ECO:0000256" key="1">
    <source>
        <dbReference type="ARBA" id="ARBA00022729"/>
    </source>
</evidence>
<keyword evidence="1" id="KW-0732">Signal</keyword>
<evidence type="ECO:0000259" key="2">
    <source>
        <dbReference type="Pfam" id="PF07593"/>
    </source>
</evidence>
<dbReference type="PROSITE" id="PS51257">
    <property type="entry name" value="PROKAR_LIPOPROTEIN"/>
    <property type="match status" value="1"/>
</dbReference>
<protein>
    <submittedName>
        <fullName evidence="3">FG-GAP repeat-containing protein</fullName>
    </submittedName>
</protein>
<dbReference type="InterPro" id="IPR027039">
    <property type="entry name" value="Crtac1"/>
</dbReference>
<dbReference type="PANTHER" id="PTHR16026">
    <property type="entry name" value="CARTILAGE ACIDIC PROTEIN 1"/>
    <property type="match status" value="1"/>
</dbReference>
<evidence type="ECO:0000313" key="3">
    <source>
        <dbReference type="EMBL" id="SFQ17524.1"/>
    </source>
</evidence>
<dbReference type="SUPFAM" id="SSF69318">
    <property type="entry name" value="Integrin alpha N-terminal domain"/>
    <property type="match status" value="3"/>
</dbReference>
<sequence length="1104" mass="122777">MKAKNIYFLIITCFSFFLFSCRKSSEPSLFNKLDSTATGISFTNQITENEQFNIIEYLYFYNGAGVAAGDINNDGLTDIFFSANQGENKLYLNKGNFKFEDISHKAGITGNSNWKTGVTMADINADGLLDIYVCAVGDYKGFKGKNELFINNGNGTFTEKAREYGLDFSGFSTQASFFDYDHDGDLDMFLLTHSVHSTRSYDKASTRNIPDARSGDYLFRNDSEVSSKDKTFLPKFTDVTQQSGIYQAVMGYGLGVSVADFNNDGWEDIYVSNDFHEDDYYYLNQKNGSFKEVGKEYFGHTSRFSMGSDAADLNNDGYTDLMTLDMYPEDETVEKSSAGEDPFDIYQYKLSYGYGYQYSRNCLQINQEGKYFSEAANITGLAATDWSWSCLMADYDNDGLKDIFISNGIVRRPNNLDYIKYLSGEGSRQLSDTDLLKLMPEGKYHNYIFKGSKSLHFEDKSFKWGFSEANIANGAAYADLDNDGDLDLITNNINEPAGIYQNQSQELTKHNYLTIKLKGDNPNTFGIGAKVMIKQKGDAQYQQLMPSRGFMSASEPVLHFGLGNNPEIDSVVVIWNNQKTEVKTRVKSNSTLIFDQKNAILKTVLPTEKSTENGLFQDLSASSGINFVHRENPYSDFSRETLIPFQLSTEGPALAVGDINHDGFDDLYIGGAKNQAGALFIQQNGKFIPANSAVFLQDSLAEDVDAEFFDADGDGNLDLYVVSGGNELDGKFEALKDRLYLNDGKGNFRKALNHLPVFYGNKSCVKPFDFDKDGDIDLFIGGRSVGGHYGQIPESYLLINDGKGHFSNQTNTLAPGLSHIGMVTDAFWADFNNDREVDLILIGDWMGVRLFEHKNGKLALQKNEISDLHGFWQGLSVTDFDKDGDLDFVAGNLGTNNKFIKNPEKSMLRMYVKDIDNSGSPEQILAYNRAENWYSVAGKDELGKQIPSVINKKFTNYHQFAGKTIAEIFDGNELDGAAESEVNTFSSTYFENDGKGHFKAYPLPFEAQLSKVFAITTGDFNHDGNPDIVLGGNLYGASMYQGRYDAGKGLILAGDGKGHFKALPGSQSGFIADGEIRKIKLLQKGKLLLAARNNNSVKIFKANH</sequence>
<dbReference type="Pfam" id="PF07593">
    <property type="entry name" value="UnbV_ASPIC"/>
    <property type="match status" value="1"/>
</dbReference>
<organism evidence="3 4">
    <name type="scientific">Pseudarcicella hirudinis</name>
    <dbReference type="NCBI Taxonomy" id="1079859"/>
    <lineage>
        <taxon>Bacteria</taxon>
        <taxon>Pseudomonadati</taxon>
        <taxon>Bacteroidota</taxon>
        <taxon>Cytophagia</taxon>
        <taxon>Cytophagales</taxon>
        <taxon>Flectobacillaceae</taxon>
        <taxon>Pseudarcicella</taxon>
    </lineage>
</organism>
<proteinExistence type="predicted"/>
<evidence type="ECO:0000313" key="4">
    <source>
        <dbReference type="Proteomes" id="UP000199306"/>
    </source>
</evidence>
<dbReference type="RefSeq" id="WP_092018547.1">
    <property type="nucleotide sequence ID" value="NZ_FOXH01000011.1"/>
</dbReference>
<dbReference type="InterPro" id="IPR028994">
    <property type="entry name" value="Integrin_alpha_N"/>
</dbReference>
<dbReference type="Gene3D" id="2.130.10.130">
    <property type="entry name" value="Integrin alpha, N-terminal"/>
    <property type="match status" value="5"/>
</dbReference>